<dbReference type="NCBIfam" id="TIGR01733">
    <property type="entry name" value="AA-adenyl-dom"/>
    <property type="match status" value="1"/>
</dbReference>
<dbReference type="InterPro" id="IPR045851">
    <property type="entry name" value="AMP-bd_C_sf"/>
</dbReference>
<keyword evidence="7" id="KW-1185">Reference proteome</keyword>
<dbReference type="Gene3D" id="3.40.50.1820">
    <property type="entry name" value="alpha/beta hydrolase"/>
    <property type="match status" value="1"/>
</dbReference>
<evidence type="ECO:0000256" key="2">
    <source>
        <dbReference type="SAM" id="MobiDB-lite"/>
    </source>
</evidence>
<feature type="domain" description="Thioesterase" evidence="4">
    <location>
        <begin position="919"/>
        <end position="1136"/>
    </location>
</feature>
<dbReference type="InterPro" id="IPR010071">
    <property type="entry name" value="AA_adenyl_dom"/>
</dbReference>
<comment type="caution">
    <text evidence="6">The sequence shown here is derived from an EMBL/GenBank/DDBJ whole genome shotgun (WGS) entry which is preliminary data.</text>
</comment>
<protein>
    <submittedName>
        <fullName evidence="6">Amino acid adenylation domain-containing protein</fullName>
    </submittedName>
</protein>
<feature type="domain" description="AMP-dependent synthetase/ligase" evidence="3">
    <location>
        <begin position="521"/>
        <end position="848"/>
    </location>
</feature>
<dbReference type="InterPro" id="IPR000873">
    <property type="entry name" value="AMP-dep_synth/lig_dom"/>
</dbReference>
<dbReference type="InterPro" id="IPR042099">
    <property type="entry name" value="ANL_N_sf"/>
</dbReference>
<feature type="region of interest" description="Disordered" evidence="2">
    <location>
        <begin position="881"/>
        <end position="901"/>
    </location>
</feature>
<name>A0ABV1XBH5_9ACTN</name>
<comment type="cofactor">
    <cofactor evidence="1">
        <name>pantetheine 4'-phosphate</name>
        <dbReference type="ChEBI" id="CHEBI:47942"/>
    </cofactor>
</comment>
<feature type="domain" description="AMP-dependent synthetase/ligase" evidence="3">
    <location>
        <begin position="20"/>
        <end position="365"/>
    </location>
</feature>
<evidence type="ECO:0000259" key="4">
    <source>
        <dbReference type="Pfam" id="PF00975"/>
    </source>
</evidence>
<dbReference type="Gene3D" id="2.30.38.10">
    <property type="entry name" value="Luciferase, Domain 3"/>
    <property type="match status" value="1"/>
</dbReference>
<dbReference type="PANTHER" id="PTHR45527">
    <property type="entry name" value="NONRIBOSOMAL PEPTIDE SYNTHETASE"/>
    <property type="match status" value="1"/>
</dbReference>
<dbReference type="CDD" id="cd17646">
    <property type="entry name" value="A_NRPS_AB3403-like"/>
    <property type="match status" value="1"/>
</dbReference>
<dbReference type="InterPro" id="IPR029058">
    <property type="entry name" value="AB_hydrolase_fold"/>
</dbReference>
<evidence type="ECO:0000259" key="5">
    <source>
        <dbReference type="Pfam" id="PF13193"/>
    </source>
</evidence>
<dbReference type="InterPro" id="IPR025110">
    <property type="entry name" value="AMP-bd_C"/>
</dbReference>
<evidence type="ECO:0000256" key="1">
    <source>
        <dbReference type="ARBA" id="ARBA00001957"/>
    </source>
</evidence>
<evidence type="ECO:0000313" key="6">
    <source>
        <dbReference type="EMBL" id="MER7186270.1"/>
    </source>
</evidence>
<dbReference type="InterPro" id="IPR020845">
    <property type="entry name" value="AMP-binding_CS"/>
</dbReference>
<evidence type="ECO:0000259" key="3">
    <source>
        <dbReference type="Pfam" id="PF00501"/>
    </source>
</evidence>
<dbReference type="Gene3D" id="3.40.50.980">
    <property type="match status" value="2"/>
</dbReference>
<dbReference type="Gene3D" id="3.30.300.30">
    <property type="match status" value="1"/>
</dbReference>
<dbReference type="Pfam" id="PF13193">
    <property type="entry name" value="AMP-binding_C"/>
    <property type="match status" value="1"/>
</dbReference>
<dbReference type="PANTHER" id="PTHR45527:SF1">
    <property type="entry name" value="FATTY ACID SYNTHASE"/>
    <property type="match status" value="1"/>
</dbReference>
<dbReference type="InterPro" id="IPR001031">
    <property type="entry name" value="Thioesterase"/>
</dbReference>
<organism evidence="6 7">
    <name type="scientific">Streptomyces hyaluromycini</name>
    <dbReference type="NCBI Taxonomy" id="1377993"/>
    <lineage>
        <taxon>Bacteria</taxon>
        <taxon>Bacillati</taxon>
        <taxon>Actinomycetota</taxon>
        <taxon>Actinomycetes</taxon>
        <taxon>Kitasatosporales</taxon>
        <taxon>Streptomycetaceae</taxon>
        <taxon>Streptomyces</taxon>
    </lineage>
</organism>
<dbReference type="SUPFAM" id="SSF56801">
    <property type="entry name" value="Acetyl-CoA synthetase-like"/>
    <property type="match status" value="2"/>
</dbReference>
<evidence type="ECO:0000313" key="7">
    <source>
        <dbReference type="Proteomes" id="UP001474181"/>
    </source>
</evidence>
<gene>
    <name evidence="6" type="ORF">ABT404_43590</name>
</gene>
<dbReference type="Gene3D" id="3.40.50.12780">
    <property type="entry name" value="N-terminal domain of ligase-like"/>
    <property type="match status" value="1"/>
</dbReference>
<feature type="domain" description="AMP-binding enzyme C-terminal" evidence="5">
    <location>
        <begin position="424"/>
        <end position="498"/>
    </location>
</feature>
<dbReference type="EMBL" id="JBEPEK010000563">
    <property type="protein sequence ID" value="MER7186270.1"/>
    <property type="molecule type" value="Genomic_DNA"/>
</dbReference>
<dbReference type="RefSeq" id="WP_350789814.1">
    <property type="nucleotide sequence ID" value="NZ_JBEPEK010000563.1"/>
</dbReference>
<sequence length="1153" mass="123202">MQPTDIRDYSALPWIHEAFHAAVRDHADAVALRVDDTSVTYRELGARVRWLTDRLREHEVRPGDVVGIALERSADLVAALLATLTAGAAYLPLDPDYPEDRVRFMLQDSGARLVLARRRSADRVSGAGADVLSVDGAGQNPAVRAYEHVRTPVTAASLAYVIYTSGSTGRPKGVMVTHAGLRNRLAWMQERYGLDPADRVLQKTPSSFDVSVWEFFWPLTQGACLVLARPGGHWELDYLAGLIRSERVTVAHFVPSVLRLFLAEPGAAGCTTLRHMFCSGEALTPDLADTVLRTLPCRLHNLYGPTEAAVDVTWWHCRPGDDTVPIGHPCPNTTVRLLTPQGAPAPAATPGEICIGGVQVAAGYLNRPALTAERFVPDPLATEPGARLYRTGDLGTRRADGAIDFHGRMDQQVKLYGNRIEIGEIEACLSEHPAVQTAVVSVTGEPDAPALAARVVPAPGRRPRPADLTAHLRSRLPVHMVPQRIETVEWIPLTPSGKIDRLRLDGDAPRNTARVVDKVAARARTTPDAVAVSMPGGTLSHGELQRRTALLADRLRTAAPVAGGTVAVVMPDPVDRLLAVLAAHRAGAAAALLPDALPAEERRPLLADAGAVALVTAGPAPGAEPSVTPLQAPPDAPPAPADLAVVRYETRLDRTPYGVQTGHGSLLATLDAMRGRLSWQDADEVLLVIPSAELTSLGLELLLPLVTGGRVAVAAPAAGRDPAVLAEAVLGTGATTVWAGHATWRSLLDAGWSGDPALRLVGAGSTPPPELARRLIACGRAVWSVDGYAEATDWSHALRLSGREPAGTLGRPLQGTVHHLLTPEGRPVDPGTPTGRLAVGGRGLGLGYRNRPDLTAGHFGSAGGGRCFLTGRLMTRRPGGLLEPARPQEGGVPAGRGRPAGAAKPRWLLRRPDPAAEARLFCFPYSGCGASMYHRWPRRIGGLDICFVQPPARENRIREPHYGSYEQLAADLVAFLPPYLDKPYGLFGHCGGALAAAELAHQLDRAGLPAPVRLFASAQVAPHDGPYGRFLDLGPEELSAELRAIVLALGGQPSPKLIAQGTQLLGRDLEAARRYRVPEPRKLPCAVTAVGWTDDPEVPADRMGGWREIAADCREVLLDGGHYTFLGAPPQLLAEFERGMRREPPTPLREERR</sequence>
<dbReference type="Proteomes" id="UP001474181">
    <property type="component" value="Unassembled WGS sequence"/>
</dbReference>
<proteinExistence type="predicted"/>
<dbReference type="PROSITE" id="PS00455">
    <property type="entry name" value="AMP_BINDING"/>
    <property type="match status" value="1"/>
</dbReference>
<dbReference type="Pfam" id="PF00501">
    <property type="entry name" value="AMP-binding"/>
    <property type="match status" value="2"/>
</dbReference>
<dbReference type="Pfam" id="PF00975">
    <property type="entry name" value="Thioesterase"/>
    <property type="match status" value="1"/>
</dbReference>
<accession>A0ABV1XBH5</accession>
<dbReference type="SUPFAM" id="SSF53474">
    <property type="entry name" value="alpha/beta-Hydrolases"/>
    <property type="match status" value="1"/>
</dbReference>
<reference evidence="6 7" key="1">
    <citation type="submission" date="2024-06" db="EMBL/GenBank/DDBJ databases">
        <title>The Natural Products Discovery Center: Release of the First 8490 Sequenced Strains for Exploring Actinobacteria Biosynthetic Diversity.</title>
        <authorList>
            <person name="Kalkreuter E."/>
            <person name="Kautsar S.A."/>
            <person name="Yang D."/>
            <person name="Bader C.D."/>
            <person name="Teijaro C.N."/>
            <person name="Fluegel L."/>
            <person name="Davis C.M."/>
            <person name="Simpson J.R."/>
            <person name="Lauterbach L."/>
            <person name="Steele A.D."/>
            <person name="Gui C."/>
            <person name="Meng S."/>
            <person name="Li G."/>
            <person name="Viehrig K."/>
            <person name="Ye F."/>
            <person name="Su P."/>
            <person name="Kiefer A.F."/>
            <person name="Nichols A."/>
            <person name="Cepeda A.J."/>
            <person name="Yan W."/>
            <person name="Fan B."/>
            <person name="Jiang Y."/>
            <person name="Adhikari A."/>
            <person name="Zheng C.-J."/>
            <person name="Schuster L."/>
            <person name="Cowan T.M."/>
            <person name="Smanski M.J."/>
            <person name="Chevrette M.G."/>
            <person name="De Carvalho L.P.S."/>
            <person name="Shen B."/>
        </authorList>
    </citation>
    <scope>NUCLEOTIDE SEQUENCE [LARGE SCALE GENOMIC DNA]</scope>
    <source>
        <strain evidence="6 7">NPDC000234</strain>
    </source>
</reference>